<dbReference type="Proteomes" id="UP000381693">
    <property type="component" value="Unassembled WGS sequence"/>
</dbReference>
<feature type="compositionally biased region" description="Basic and acidic residues" evidence="5">
    <location>
        <begin position="267"/>
        <end position="276"/>
    </location>
</feature>
<sequence>MELAPSRNRSLPWRVFLWGRPLLPLEPPGGRARPIDSQGKQGAKTAAGGCRFLLLLALFLSVVAAEAQEAPAAGQEKRPAGMAPDASLEPEDLLDFDRQPTPVQELIRQALLLTKEDLTYQYGSADPTTGGIDCSGFVYYVLRLCGLRDVPRTASGQYVWVRKAGLFRAVLSRDPKSFELEELRPGDLLFWEGTYATANDPPITHSMIYLGREKATGERVMVGASDGRTYHGKQRWGASVFDFQPRFPGRSSNPGSSRFVGYGKIPGLERKESPSP</sequence>
<comment type="similarity">
    <text evidence="1">Belongs to the peptidase C40 family.</text>
</comment>
<dbReference type="Pfam" id="PF00877">
    <property type="entry name" value="NLPC_P60"/>
    <property type="match status" value="1"/>
</dbReference>
<dbReference type="PANTHER" id="PTHR47053">
    <property type="entry name" value="MUREIN DD-ENDOPEPTIDASE MEPH-RELATED"/>
    <property type="match status" value="1"/>
</dbReference>
<protein>
    <recommendedName>
        <fullName evidence="6">NlpC/P60 domain-containing protein</fullName>
    </recommendedName>
</protein>
<dbReference type="InterPro" id="IPR038765">
    <property type="entry name" value="Papain-like_cys_pep_sf"/>
</dbReference>
<feature type="region of interest" description="Disordered" evidence="5">
    <location>
        <begin position="247"/>
        <end position="276"/>
    </location>
</feature>
<dbReference type="SUPFAM" id="SSF54001">
    <property type="entry name" value="Cysteine proteinases"/>
    <property type="match status" value="1"/>
</dbReference>
<feature type="domain" description="NlpC/P60" evidence="6">
    <location>
        <begin position="100"/>
        <end position="248"/>
    </location>
</feature>
<keyword evidence="3" id="KW-0378">Hydrolase</keyword>
<evidence type="ECO:0000313" key="7">
    <source>
        <dbReference type="EMBL" id="VVM07323.1"/>
    </source>
</evidence>
<evidence type="ECO:0000256" key="1">
    <source>
        <dbReference type="ARBA" id="ARBA00007074"/>
    </source>
</evidence>
<dbReference type="AlphaFoldDB" id="A0A5E6MDZ2"/>
<dbReference type="InterPro" id="IPR000064">
    <property type="entry name" value="NLP_P60_dom"/>
</dbReference>
<keyword evidence="8" id="KW-1185">Reference proteome</keyword>
<dbReference type="PROSITE" id="PS51935">
    <property type="entry name" value="NLPC_P60"/>
    <property type="match status" value="1"/>
</dbReference>
<accession>A0A5E6MDZ2</accession>
<dbReference type="InterPro" id="IPR051202">
    <property type="entry name" value="Peptidase_C40"/>
</dbReference>
<evidence type="ECO:0000256" key="5">
    <source>
        <dbReference type="SAM" id="MobiDB-lite"/>
    </source>
</evidence>
<gene>
    <name evidence="7" type="ORF">MAMC_01553</name>
</gene>
<evidence type="ECO:0000313" key="8">
    <source>
        <dbReference type="Proteomes" id="UP000381693"/>
    </source>
</evidence>
<dbReference type="OrthoDB" id="9813368at2"/>
<evidence type="ECO:0000259" key="6">
    <source>
        <dbReference type="PROSITE" id="PS51935"/>
    </source>
</evidence>
<name>A0A5E6MDZ2_9BACT</name>
<reference evidence="7" key="1">
    <citation type="submission" date="2019-09" db="EMBL/GenBank/DDBJ databases">
        <authorList>
            <person name="Cremers G."/>
        </authorList>
    </citation>
    <scope>NUCLEOTIDE SEQUENCE [LARGE SCALE GENOMIC DNA]</scope>
    <source>
        <strain evidence="7">3B</strain>
    </source>
</reference>
<keyword evidence="2" id="KW-0645">Protease</keyword>
<dbReference type="Gene3D" id="3.90.1720.10">
    <property type="entry name" value="endopeptidase domain like (from Nostoc punctiforme)"/>
    <property type="match status" value="1"/>
</dbReference>
<dbReference type="EMBL" id="CABFUZ020000158">
    <property type="protein sequence ID" value="VVM07323.1"/>
    <property type="molecule type" value="Genomic_DNA"/>
</dbReference>
<keyword evidence="4" id="KW-0788">Thiol protease</keyword>
<evidence type="ECO:0000256" key="4">
    <source>
        <dbReference type="ARBA" id="ARBA00022807"/>
    </source>
</evidence>
<dbReference type="GO" id="GO:0008234">
    <property type="term" value="F:cysteine-type peptidase activity"/>
    <property type="evidence" value="ECO:0007669"/>
    <property type="project" value="UniProtKB-KW"/>
</dbReference>
<organism evidence="7 8">
    <name type="scientific">Methylacidimicrobium cyclopophantes</name>
    <dbReference type="NCBI Taxonomy" id="1041766"/>
    <lineage>
        <taxon>Bacteria</taxon>
        <taxon>Pseudomonadati</taxon>
        <taxon>Verrucomicrobiota</taxon>
        <taxon>Methylacidimicrobium</taxon>
    </lineage>
</organism>
<dbReference type="GO" id="GO:0006508">
    <property type="term" value="P:proteolysis"/>
    <property type="evidence" value="ECO:0007669"/>
    <property type="project" value="UniProtKB-KW"/>
</dbReference>
<evidence type="ECO:0000256" key="3">
    <source>
        <dbReference type="ARBA" id="ARBA00022801"/>
    </source>
</evidence>
<dbReference type="PANTHER" id="PTHR47053:SF1">
    <property type="entry name" value="MUREIN DD-ENDOPEPTIDASE MEPH-RELATED"/>
    <property type="match status" value="1"/>
</dbReference>
<proteinExistence type="inferred from homology"/>
<comment type="caution">
    <text evidence="7">The sequence shown here is derived from an EMBL/GenBank/DDBJ whole genome shotgun (WGS) entry which is preliminary data.</text>
</comment>
<evidence type="ECO:0000256" key="2">
    <source>
        <dbReference type="ARBA" id="ARBA00022670"/>
    </source>
</evidence>